<dbReference type="Pfam" id="PF14078">
    <property type="entry name" value="DUF4259"/>
    <property type="match status" value="1"/>
</dbReference>
<dbReference type="PATRIC" id="fig|1200352.3.peg.1777"/>
<dbReference type="Proteomes" id="UP000014809">
    <property type="component" value="Chromosome"/>
</dbReference>
<dbReference type="STRING" id="1200352.A606_08740"/>
<dbReference type="EMBL" id="CP003696">
    <property type="protein sequence ID" value="AGP31391.1"/>
    <property type="molecule type" value="Genomic_DNA"/>
</dbReference>
<accession>S4XFQ2</accession>
<dbReference type="AlphaFoldDB" id="S4XFQ2"/>
<dbReference type="RefSeq" id="WP_020441747.1">
    <property type="nucleotide sequence ID" value="NC_021663.1"/>
</dbReference>
<keyword evidence="2" id="KW-1185">Reference proteome</keyword>
<dbReference type="InterPro" id="IPR025355">
    <property type="entry name" value="DUF4259"/>
</dbReference>
<dbReference type="HOGENOM" id="CLU_2080823_0_0_11"/>
<organism evidence="1 2">
    <name type="scientific">Corynebacterium terpenotabidum Y-11</name>
    <dbReference type="NCBI Taxonomy" id="1200352"/>
    <lineage>
        <taxon>Bacteria</taxon>
        <taxon>Bacillati</taxon>
        <taxon>Actinomycetota</taxon>
        <taxon>Actinomycetes</taxon>
        <taxon>Mycobacteriales</taxon>
        <taxon>Corynebacteriaceae</taxon>
        <taxon>Corynebacterium</taxon>
    </lineage>
</organism>
<evidence type="ECO:0000313" key="2">
    <source>
        <dbReference type="Proteomes" id="UP000014809"/>
    </source>
</evidence>
<evidence type="ECO:0000313" key="1">
    <source>
        <dbReference type="EMBL" id="AGP31391.1"/>
    </source>
</evidence>
<proteinExistence type="predicted"/>
<gene>
    <name evidence="1" type="ORF">A606_08740</name>
</gene>
<sequence length="123" mass="13056">MSTWDDTVFADENNVDFLVECDELDERDLVRALQDACTVALNHATPGDADHTTGLCAATVAAIWAGAPFTSAEVADDHPLIRSHIGACPDSFQEVALQVLDGHLDATGEDAPDGLETYVEALS</sequence>
<name>S4XFQ2_9CORY</name>
<reference evidence="1 2" key="1">
    <citation type="submission" date="2012-06" db="EMBL/GenBank/DDBJ databases">
        <title>Complete genome sequence of Corynebacterium terpenotabidum Y-11 (=DSM 44721).</title>
        <authorList>
            <person name="Ruckert C."/>
            <person name="Albersmeier A."/>
            <person name="Al-Dilaimi A."/>
            <person name="Szczepanowski R."/>
            <person name="Kalinowski J."/>
        </authorList>
    </citation>
    <scope>NUCLEOTIDE SEQUENCE [LARGE SCALE GENOMIC DNA]</scope>
    <source>
        <strain evidence="1 2">Y-11</strain>
    </source>
</reference>
<dbReference type="KEGG" id="cter:A606_08740"/>
<dbReference type="OrthoDB" id="4427749at2"/>
<protein>
    <recommendedName>
        <fullName evidence="3">DUF4259 domain-containing protein</fullName>
    </recommendedName>
</protein>
<dbReference type="eggNOG" id="ENOG50321GD">
    <property type="taxonomic scope" value="Bacteria"/>
</dbReference>
<evidence type="ECO:0008006" key="3">
    <source>
        <dbReference type="Google" id="ProtNLM"/>
    </source>
</evidence>